<dbReference type="InterPro" id="IPR012349">
    <property type="entry name" value="Split_barrel_FMN-bd"/>
</dbReference>
<dbReference type="OrthoDB" id="507659at2759"/>
<feature type="compositionally biased region" description="Low complexity" evidence="1">
    <location>
        <begin position="1"/>
        <end position="22"/>
    </location>
</feature>
<evidence type="ECO:0000313" key="3">
    <source>
        <dbReference type="EMBL" id="PSC76178.1"/>
    </source>
</evidence>
<accession>A0A2P6VQ01</accession>
<evidence type="ECO:0000313" key="4">
    <source>
        <dbReference type="Proteomes" id="UP000239649"/>
    </source>
</evidence>
<comment type="caution">
    <text evidence="3">The sequence shown here is derived from an EMBL/GenBank/DDBJ whole genome shotgun (WGS) entry which is preliminary data.</text>
</comment>
<dbReference type="SUPFAM" id="SSF50475">
    <property type="entry name" value="FMN-binding split barrel"/>
    <property type="match status" value="1"/>
</dbReference>
<name>A0A2P6VQ01_9CHLO</name>
<keyword evidence="4" id="KW-1185">Reference proteome</keyword>
<dbReference type="AlphaFoldDB" id="A0A2P6VQ01"/>
<protein>
    <submittedName>
        <fullName evidence="3">Flavin reductase</fullName>
    </submittedName>
</protein>
<feature type="domain" description="Flavin reductase like" evidence="2">
    <location>
        <begin position="37"/>
        <end position="176"/>
    </location>
</feature>
<evidence type="ECO:0000256" key="1">
    <source>
        <dbReference type="SAM" id="MobiDB-lite"/>
    </source>
</evidence>
<dbReference type="InterPro" id="IPR002563">
    <property type="entry name" value="Flavin_Rdtase-like_dom"/>
</dbReference>
<dbReference type="Pfam" id="PF01613">
    <property type="entry name" value="Flavin_Reduct"/>
    <property type="match status" value="1"/>
</dbReference>
<proteinExistence type="predicted"/>
<gene>
    <name evidence="3" type="primary">g164</name>
    <name evidence="3" type="ORF">C2E20_0164</name>
</gene>
<dbReference type="Gene3D" id="2.30.110.10">
    <property type="entry name" value="Electron Transport, Fmn-binding Protein, Chain A"/>
    <property type="match status" value="1"/>
</dbReference>
<reference evidence="3 4" key="1">
    <citation type="journal article" date="2018" name="Plant J.">
        <title>Genome sequences of Chlorella sorokiniana UTEX 1602 and Micractinium conductrix SAG 241.80: implications to maltose excretion by a green alga.</title>
        <authorList>
            <person name="Arriola M.B."/>
            <person name="Velmurugan N."/>
            <person name="Zhang Y."/>
            <person name="Plunkett M.H."/>
            <person name="Hondzo H."/>
            <person name="Barney B.M."/>
        </authorList>
    </citation>
    <scope>NUCLEOTIDE SEQUENCE [LARGE SCALE GENOMIC DNA]</scope>
    <source>
        <strain evidence="3 4">SAG 241.80</strain>
    </source>
</reference>
<feature type="region of interest" description="Disordered" evidence="1">
    <location>
        <begin position="1"/>
        <end position="30"/>
    </location>
</feature>
<dbReference type="EMBL" id="LHPF02000001">
    <property type="protein sequence ID" value="PSC76178.1"/>
    <property type="molecule type" value="Genomic_DNA"/>
</dbReference>
<dbReference type="GO" id="GO:0010181">
    <property type="term" value="F:FMN binding"/>
    <property type="evidence" value="ECO:0007669"/>
    <property type="project" value="InterPro"/>
</dbReference>
<evidence type="ECO:0000259" key="2">
    <source>
        <dbReference type="Pfam" id="PF01613"/>
    </source>
</evidence>
<sequence>MQRPAAAATAAAATGDTAAAQQPPQPQPLPPYYQLSLPVYSLATVGRDGGSPTMNLVTYASPISLKPRCYALGLYEGTLSRENMLATEYGVLQLLGEHHAPLFQLLGRTSGRDVDKLAALEAAGVPVTRREPDGIPLLADSCGWIELRFSSEPANYGDHEVVICEVTGWHTPPAEELAAAGRRPLYTGHLRELGLLP</sequence>
<organism evidence="3 4">
    <name type="scientific">Micractinium conductrix</name>
    <dbReference type="NCBI Taxonomy" id="554055"/>
    <lineage>
        <taxon>Eukaryota</taxon>
        <taxon>Viridiplantae</taxon>
        <taxon>Chlorophyta</taxon>
        <taxon>core chlorophytes</taxon>
        <taxon>Trebouxiophyceae</taxon>
        <taxon>Chlorellales</taxon>
        <taxon>Chlorellaceae</taxon>
        <taxon>Chlorella clade</taxon>
        <taxon>Micractinium</taxon>
    </lineage>
</organism>
<dbReference type="Proteomes" id="UP000239649">
    <property type="component" value="Unassembled WGS sequence"/>
</dbReference>